<accession>A0A1G2CW81</accession>
<comment type="caution">
    <text evidence="6">The sequence shown here is derived from an EMBL/GenBank/DDBJ whole genome shotgun (WGS) entry which is preliminary data.</text>
</comment>
<keyword evidence="2" id="KW-0285">Flavoprotein</keyword>
<dbReference type="Proteomes" id="UP000177122">
    <property type="component" value="Unassembled WGS sequence"/>
</dbReference>
<feature type="domain" description="FAD/NAD(P)-binding" evidence="4">
    <location>
        <begin position="6"/>
        <end position="304"/>
    </location>
</feature>
<dbReference type="PANTHER" id="PTHR43429">
    <property type="entry name" value="PYRIDINE NUCLEOTIDE-DISULFIDE OXIDOREDUCTASE DOMAIN-CONTAINING"/>
    <property type="match status" value="1"/>
</dbReference>
<evidence type="ECO:0000256" key="1">
    <source>
        <dbReference type="ARBA" id="ARBA00001974"/>
    </source>
</evidence>
<dbReference type="Pfam" id="PF07992">
    <property type="entry name" value="Pyr_redox_2"/>
    <property type="match status" value="1"/>
</dbReference>
<evidence type="ECO:0000256" key="2">
    <source>
        <dbReference type="ARBA" id="ARBA00022630"/>
    </source>
</evidence>
<evidence type="ECO:0000313" key="7">
    <source>
        <dbReference type="Proteomes" id="UP000177122"/>
    </source>
</evidence>
<evidence type="ECO:0000259" key="4">
    <source>
        <dbReference type="Pfam" id="PF07992"/>
    </source>
</evidence>
<dbReference type="SUPFAM" id="SSF51905">
    <property type="entry name" value="FAD/NAD(P)-binding domain"/>
    <property type="match status" value="2"/>
</dbReference>
<dbReference type="InterPro" id="IPR050260">
    <property type="entry name" value="FAD-bd_OxRdtase"/>
</dbReference>
<feature type="domain" description="Reductase C-terminal" evidence="5">
    <location>
        <begin position="339"/>
        <end position="411"/>
    </location>
</feature>
<dbReference type="GO" id="GO:0016491">
    <property type="term" value="F:oxidoreductase activity"/>
    <property type="evidence" value="ECO:0007669"/>
    <property type="project" value="InterPro"/>
</dbReference>
<sequence length="414" mass="45810">MQSVTYLIVGGGIAGTTAAEELRKRDKEGSITILTDEAHRLYSRVLLSKPSILTGEKSVDTIWMKSPEWYKTNNITLLTSQRAVALDAGTKMLTVSNGEIFHYDKLLLATGTHNRAWGIPGADLDGVFYLRTLDHAMKIIADLNQQNKHAVIVGSSCVTYEVADVLYSKGIKITEVMREAYFWEPSISREESGIVEDRLLERGVTIMRNMEIVKVLGDKKVEGVILKDGTHLECDMVFAFIGTEIPTEWLISSGIALDRGILANEYLETSLPDVWVAGDTARYKDMTLDDSVVMGNWMNAQKQGKTAAANMLGDRSCYDLVSFHLSHGFEDTIAFAGDGRMKENREYIMRGNAKERKLGRIILRGGRVIGASMINRTLELAPIVSLIAARADVSTKKAELADPNFDLKSLLPAE</sequence>
<dbReference type="Gene3D" id="3.30.390.30">
    <property type="match status" value="1"/>
</dbReference>
<organism evidence="6 7">
    <name type="scientific">Candidatus Lloydbacteria bacterium RIFCSPHIGHO2_01_FULL_49_22</name>
    <dbReference type="NCBI Taxonomy" id="1798658"/>
    <lineage>
        <taxon>Bacteria</taxon>
        <taxon>Candidatus Lloydiibacteriota</taxon>
    </lineage>
</organism>
<dbReference type="InterPro" id="IPR036188">
    <property type="entry name" value="FAD/NAD-bd_sf"/>
</dbReference>
<dbReference type="PRINTS" id="PR00469">
    <property type="entry name" value="PNDRDTASEII"/>
</dbReference>
<keyword evidence="3" id="KW-0274">FAD</keyword>
<evidence type="ECO:0000313" key="6">
    <source>
        <dbReference type="EMBL" id="OGZ05635.1"/>
    </source>
</evidence>
<evidence type="ECO:0000259" key="5">
    <source>
        <dbReference type="Pfam" id="PF14759"/>
    </source>
</evidence>
<dbReference type="SUPFAM" id="SSF55424">
    <property type="entry name" value="FAD/NAD-linked reductases, dimerisation (C-terminal) domain"/>
    <property type="match status" value="1"/>
</dbReference>
<dbReference type="InterPro" id="IPR023753">
    <property type="entry name" value="FAD/NAD-binding_dom"/>
</dbReference>
<name>A0A1G2CW81_9BACT</name>
<evidence type="ECO:0008006" key="8">
    <source>
        <dbReference type="Google" id="ProtNLM"/>
    </source>
</evidence>
<dbReference type="InterPro" id="IPR016156">
    <property type="entry name" value="FAD/NAD-linked_Rdtase_dimer_sf"/>
</dbReference>
<dbReference type="AlphaFoldDB" id="A0A1G2CW81"/>
<dbReference type="InterPro" id="IPR028202">
    <property type="entry name" value="Reductase_C"/>
</dbReference>
<protein>
    <recommendedName>
        <fullName evidence="8">FAD/NAD(P)-binding domain-containing protein</fullName>
    </recommendedName>
</protein>
<dbReference type="Gene3D" id="3.50.50.60">
    <property type="entry name" value="FAD/NAD(P)-binding domain"/>
    <property type="match status" value="2"/>
</dbReference>
<dbReference type="PANTHER" id="PTHR43429:SF3">
    <property type="entry name" value="NITRITE REDUCTASE [NAD(P)H]"/>
    <property type="match status" value="1"/>
</dbReference>
<comment type="cofactor">
    <cofactor evidence="1">
        <name>FAD</name>
        <dbReference type="ChEBI" id="CHEBI:57692"/>
    </cofactor>
</comment>
<reference evidence="6 7" key="1">
    <citation type="journal article" date="2016" name="Nat. Commun.">
        <title>Thousands of microbial genomes shed light on interconnected biogeochemical processes in an aquifer system.</title>
        <authorList>
            <person name="Anantharaman K."/>
            <person name="Brown C.T."/>
            <person name="Hug L.A."/>
            <person name="Sharon I."/>
            <person name="Castelle C.J."/>
            <person name="Probst A.J."/>
            <person name="Thomas B.C."/>
            <person name="Singh A."/>
            <person name="Wilkins M.J."/>
            <person name="Karaoz U."/>
            <person name="Brodie E.L."/>
            <person name="Williams K.H."/>
            <person name="Hubbard S.S."/>
            <person name="Banfield J.F."/>
        </authorList>
    </citation>
    <scope>NUCLEOTIDE SEQUENCE [LARGE SCALE GENOMIC DNA]</scope>
</reference>
<gene>
    <name evidence="6" type="ORF">A2845_04730</name>
</gene>
<dbReference type="EMBL" id="MHLI01000008">
    <property type="protein sequence ID" value="OGZ05635.1"/>
    <property type="molecule type" value="Genomic_DNA"/>
</dbReference>
<evidence type="ECO:0000256" key="3">
    <source>
        <dbReference type="ARBA" id="ARBA00022827"/>
    </source>
</evidence>
<proteinExistence type="predicted"/>
<dbReference type="PRINTS" id="PR00368">
    <property type="entry name" value="FADPNR"/>
</dbReference>
<dbReference type="Pfam" id="PF14759">
    <property type="entry name" value="Reductase_C"/>
    <property type="match status" value="1"/>
</dbReference>